<evidence type="ECO:0000313" key="14">
    <source>
        <dbReference type="Proteomes" id="UP000271974"/>
    </source>
</evidence>
<dbReference type="InterPro" id="IPR013767">
    <property type="entry name" value="PAS_fold"/>
</dbReference>
<dbReference type="SMART" id="SM00091">
    <property type="entry name" value="PAS"/>
    <property type="match status" value="2"/>
</dbReference>
<dbReference type="PANTHER" id="PTHR23043">
    <property type="entry name" value="HYPOXIA-INDUCIBLE FACTOR 1 ALPHA"/>
    <property type="match status" value="1"/>
</dbReference>
<dbReference type="NCBIfam" id="TIGR00229">
    <property type="entry name" value="sensory_box"/>
    <property type="match status" value="1"/>
</dbReference>
<keyword evidence="3" id="KW-0832">Ubl conjugation</keyword>
<dbReference type="InterPro" id="IPR000014">
    <property type="entry name" value="PAS"/>
</dbReference>
<feature type="compositionally biased region" description="Low complexity" evidence="10">
    <location>
        <begin position="233"/>
        <end position="249"/>
    </location>
</feature>
<evidence type="ECO:0000256" key="3">
    <source>
        <dbReference type="ARBA" id="ARBA00022843"/>
    </source>
</evidence>
<evidence type="ECO:0000256" key="2">
    <source>
        <dbReference type="ARBA" id="ARBA00022737"/>
    </source>
</evidence>
<feature type="region of interest" description="Disordered" evidence="10">
    <location>
        <begin position="233"/>
        <end position="260"/>
    </location>
</feature>
<dbReference type="InterPro" id="IPR011598">
    <property type="entry name" value="bHLH_dom"/>
</dbReference>
<keyword evidence="9" id="KW-0379">Hydroxylation</keyword>
<evidence type="ECO:0000256" key="9">
    <source>
        <dbReference type="ARBA" id="ARBA00023278"/>
    </source>
</evidence>
<dbReference type="GO" id="GO:0000977">
    <property type="term" value="F:RNA polymerase II transcription regulatory region sequence-specific DNA binding"/>
    <property type="evidence" value="ECO:0007669"/>
    <property type="project" value="TreeGrafter"/>
</dbReference>
<dbReference type="InterPro" id="IPR036638">
    <property type="entry name" value="HLH_DNA-bd_sf"/>
</dbReference>
<keyword evidence="7" id="KW-0804">Transcription</keyword>
<dbReference type="GO" id="GO:0000981">
    <property type="term" value="F:DNA-binding transcription factor activity, RNA polymerase II-specific"/>
    <property type="evidence" value="ECO:0007669"/>
    <property type="project" value="TreeGrafter"/>
</dbReference>
<dbReference type="CDD" id="cd11433">
    <property type="entry name" value="bHLH-PAS_HIF"/>
    <property type="match status" value="1"/>
</dbReference>
<evidence type="ECO:0000256" key="8">
    <source>
        <dbReference type="ARBA" id="ARBA00023242"/>
    </source>
</evidence>
<dbReference type="Pfam" id="PF14598">
    <property type="entry name" value="PAS_11"/>
    <property type="match status" value="1"/>
</dbReference>
<dbReference type="PANTHER" id="PTHR23043:SF17">
    <property type="entry name" value="PROTEIN SIMILAR"/>
    <property type="match status" value="1"/>
</dbReference>
<comment type="caution">
    <text evidence="13">The sequence shown here is derived from an EMBL/GenBank/DDBJ whole genome shotgun (WGS) entry which is preliminary data.</text>
</comment>
<evidence type="ECO:0000313" key="13">
    <source>
        <dbReference type="EMBL" id="RUS80285.1"/>
    </source>
</evidence>
<dbReference type="GO" id="GO:0071456">
    <property type="term" value="P:cellular response to hypoxia"/>
    <property type="evidence" value="ECO:0007669"/>
    <property type="project" value="TreeGrafter"/>
</dbReference>
<dbReference type="GO" id="GO:0046983">
    <property type="term" value="F:protein dimerization activity"/>
    <property type="evidence" value="ECO:0007669"/>
    <property type="project" value="InterPro"/>
</dbReference>
<gene>
    <name evidence="13" type="ORF">EGW08_011969</name>
</gene>
<dbReference type="FunFam" id="3.30.450.20:FF:000015">
    <property type="entry name" value="Hypoxia-inducible factor 1-alpha isoform 1"/>
    <property type="match status" value="1"/>
</dbReference>
<evidence type="ECO:0000256" key="10">
    <source>
        <dbReference type="SAM" id="MobiDB-lite"/>
    </source>
</evidence>
<keyword evidence="5" id="KW-0238">DNA-binding</keyword>
<dbReference type="Pfam" id="PF08778">
    <property type="entry name" value="HIF-1a_CTAD"/>
    <property type="match status" value="1"/>
</dbReference>
<dbReference type="Pfam" id="PF23171">
    <property type="entry name" value="bHLH_HIF1A"/>
    <property type="match status" value="1"/>
</dbReference>
<dbReference type="InterPro" id="IPR035965">
    <property type="entry name" value="PAS-like_dom_sf"/>
</dbReference>
<dbReference type="OrthoDB" id="6021714at2759"/>
<evidence type="ECO:0000256" key="4">
    <source>
        <dbReference type="ARBA" id="ARBA00023015"/>
    </source>
</evidence>
<dbReference type="SMART" id="SM00086">
    <property type="entry name" value="PAC"/>
    <property type="match status" value="1"/>
</dbReference>
<evidence type="ECO:0000256" key="7">
    <source>
        <dbReference type="ARBA" id="ARBA00023163"/>
    </source>
</evidence>
<keyword evidence="8" id="KW-0539">Nucleus</keyword>
<dbReference type="PROSITE" id="PS50888">
    <property type="entry name" value="BHLH"/>
    <property type="match status" value="1"/>
</dbReference>
<dbReference type="InterPro" id="IPR001610">
    <property type="entry name" value="PAC"/>
</dbReference>
<dbReference type="STRING" id="188477.A0A3S1BCF4"/>
<dbReference type="SUPFAM" id="SSF55785">
    <property type="entry name" value="PYP-like sensor domain (PAS domain)"/>
    <property type="match status" value="2"/>
</dbReference>
<feature type="compositionally biased region" description="Basic and acidic residues" evidence="10">
    <location>
        <begin position="11"/>
        <end position="24"/>
    </location>
</feature>
<evidence type="ECO:0000256" key="1">
    <source>
        <dbReference type="ARBA" id="ARBA00004123"/>
    </source>
</evidence>
<dbReference type="Gene3D" id="3.30.450.20">
    <property type="entry name" value="PAS domain"/>
    <property type="match status" value="2"/>
</dbReference>
<dbReference type="Pfam" id="PF00989">
    <property type="entry name" value="PAS"/>
    <property type="match status" value="1"/>
</dbReference>
<sequence length="831" mass="91825">MARDKRRNSEKRKEKSRDAARCRRGKESEIFTELAQALPLPDSVTSQLDKASVMRLSISMLKIYNILSATGTEGQLAVDDAVDMIGADNVLKRHGDVASSNSDSCDHLYQKALEGFAFILSHDGDIVYLSESVGKYLGLQQIELIGQSIYEFAHPCDHEEIKEMLTPRHGAASDSDRAGRSEGHSGRLDHKESRAQLLRLKCTLTSKGRNVNLKSATYKPMKFTGRLLVKSGDASLGSSSPASKTSGSESAEEVSSPGQSSASGFPFLVGVAEPIPHPSNIEVLLDSKTFLSKHSMDMRFLFCDDRIEELVGFPSQDMMGKSIYDFHHGLDYEKIEKAFKDLFSKGQTVTEAYRFLAKEGGYVWVVTQATVINNSRTLKPQSVVCVHYVISGVEQGDVVLSHVQERQPAQKQVNPLLEHLPPKVELSTENLFAPKTKDMNESFIIPPQLKDTITFLNEESDLEYLAPNAGDDFLPVVFPDKDALLSPDPCNLKQEPDYLADTCYRRNLSPASILSSTASSRMSSPKAPYLNMALPGEVLSMDSFFQSMNKLNTGDDKCTDDEDSNCNIDFAGRAPYIPMDSDQDLGLCPPSSGVLFTLSEDLNPGLFGQTEQVFGPKQSLFEEPPQPPRLSIQDMLGGSTAVASIEQPPDTMYLQMKRPLDMNSLEKGPPKPKQPRMEQLTAFQQQLLEQVVPEQPIAQAIPPQLPKTRPSVVVQKQQQQQHHQSIALIKPEAPIYGQPERRSSKDSMLLSLLLSGDDRNYSFKLNDMDGSVGQKKQPRQLLLPNLTTQECEVNAPASTSHLLQGRELLRALEGITKPGFAGSDNIIRHQV</sequence>
<dbReference type="PROSITE" id="PS50112">
    <property type="entry name" value="PAS"/>
    <property type="match status" value="2"/>
</dbReference>
<feature type="region of interest" description="Disordered" evidence="10">
    <location>
        <begin position="168"/>
        <end position="190"/>
    </location>
</feature>
<evidence type="ECO:0000259" key="11">
    <source>
        <dbReference type="PROSITE" id="PS50112"/>
    </source>
</evidence>
<keyword evidence="4" id="KW-0805">Transcription regulation</keyword>
<keyword evidence="2" id="KW-0677">Repeat</keyword>
<feature type="compositionally biased region" description="Basic and acidic residues" evidence="10">
    <location>
        <begin position="174"/>
        <end position="190"/>
    </location>
</feature>
<feature type="compositionally biased region" description="Basic residues" evidence="10">
    <location>
        <begin position="1"/>
        <end position="10"/>
    </location>
</feature>
<organism evidence="13 14">
    <name type="scientific">Elysia chlorotica</name>
    <name type="common">Eastern emerald elysia</name>
    <name type="synonym">Sea slug</name>
    <dbReference type="NCBI Taxonomy" id="188477"/>
    <lineage>
        <taxon>Eukaryota</taxon>
        <taxon>Metazoa</taxon>
        <taxon>Spiralia</taxon>
        <taxon>Lophotrochozoa</taxon>
        <taxon>Mollusca</taxon>
        <taxon>Gastropoda</taxon>
        <taxon>Heterobranchia</taxon>
        <taxon>Euthyneura</taxon>
        <taxon>Panpulmonata</taxon>
        <taxon>Sacoglossa</taxon>
        <taxon>Placobranchoidea</taxon>
        <taxon>Plakobranchidae</taxon>
        <taxon>Elysia</taxon>
    </lineage>
</organism>
<keyword evidence="6" id="KW-0010">Activator</keyword>
<feature type="region of interest" description="Disordered" evidence="10">
    <location>
        <begin position="1"/>
        <end position="24"/>
    </location>
</feature>
<feature type="domain" description="PAS" evidence="11">
    <location>
        <begin position="101"/>
        <end position="165"/>
    </location>
</feature>
<name>A0A3S1BCF4_ELYCH</name>
<proteinExistence type="predicted"/>
<evidence type="ECO:0000259" key="12">
    <source>
        <dbReference type="PROSITE" id="PS50888"/>
    </source>
</evidence>
<dbReference type="AlphaFoldDB" id="A0A3S1BCF4"/>
<feature type="domain" description="BHLH" evidence="12">
    <location>
        <begin position="11"/>
        <end position="64"/>
    </location>
</feature>
<dbReference type="InterPro" id="IPR014887">
    <property type="entry name" value="HIF-1_CTAD"/>
</dbReference>
<feature type="domain" description="PAS" evidence="11">
    <location>
        <begin position="295"/>
        <end position="346"/>
    </location>
</feature>
<accession>A0A3S1BCF4</accession>
<dbReference type="EMBL" id="RQTK01000401">
    <property type="protein sequence ID" value="RUS80285.1"/>
    <property type="molecule type" value="Genomic_DNA"/>
</dbReference>
<protein>
    <recommendedName>
        <fullName evidence="15">Hypoxia-inducible factor 1-alpha</fullName>
    </recommendedName>
</protein>
<keyword evidence="14" id="KW-1185">Reference proteome</keyword>
<reference evidence="13 14" key="1">
    <citation type="submission" date="2019-01" db="EMBL/GenBank/DDBJ databases">
        <title>A draft genome assembly of the solar-powered sea slug Elysia chlorotica.</title>
        <authorList>
            <person name="Cai H."/>
            <person name="Li Q."/>
            <person name="Fang X."/>
            <person name="Li J."/>
            <person name="Curtis N.E."/>
            <person name="Altenburger A."/>
            <person name="Shibata T."/>
            <person name="Feng M."/>
            <person name="Maeda T."/>
            <person name="Schwartz J.A."/>
            <person name="Shigenobu S."/>
            <person name="Lundholm N."/>
            <person name="Nishiyama T."/>
            <person name="Yang H."/>
            <person name="Hasebe M."/>
            <person name="Li S."/>
            <person name="Pierce S.K."/>
            <person name="Wang J."/>
        </authorList>
    </citation>
    <scope>NUCLEOTIDE SEQUENCE [LARGE SCALE GENOMIC DNA]</scope>
    <source>
        <strain evidence="13">EC2010</strain>
        <tissue evidence="13">Whole organism of an adult</tissue>
    </source>
</reference>
<dbReference type="GO" id="GO:0005634">
    <property type="term" value="C:nucleus"/>
    <property type="evidence" value="ECO:0007669"/>
    <property type="project" value="UniProtKB-SubCell"/>
</dbReference>
<evidence type="ECO:0000256" key="5">
    <source>
        <dbReference type="ARBA" id="ARBA00023125"/>
    </source>
</evidence>
<evidence type="ECO:0000256" key="6">
    <source>
        <dbReference type="ARBA" id="ARBA00023159"/>
    </source>
</evidence>
<dbReference type="SMART" id="SM00353">
    <property type="entry name" value="HLH"/>
    <property type="match status" value="1"/>
</dbReference>
<dbReference type="Proteomes" id="UP000271974">
    <property type="component" value="Unassembled WGS sequence"/>
</dbReference>
<comment type="subcellular location">
    <subcellularLocation>
        <location evidence="1">Nucleus</location>
    </subcellularLocation>
</comment>
<evidence type="ECO:0008006" key="15">
    <source>
        <dbReference type="Google" id="ProtNLM"/>
    </source>
</evidence>
<dbReference type="CDD" id="cd00130">
    <property type="entry name" value="PAS"/>
    <property type="match status" value="2"/>
</dbReference>
<dbReference type="SUPFAM" id="SSF47459">
    <property type="entry name" value="HLH, helix-loop-helix DNA-binding domain"/>
    <property type="match status" value="1"/>
</dbReference>